<dbReference type="PANTHER" id="PTHR39576">
    <property type="entry name" value="ATTACHING AND EFFACING PROTEIN HOMOLOG-RELATED-RELATED"/>
    <property type="match status" value="1"/>
</dbReference>
<dbReference type="PRINTS" id="PR01369">
    <property type="entry name" value="INTIMIN"/>
</dbReference>
<accession>A0ABN6DJ86</accession>
<dbReference type="InterPro" id="IPR008964">
    <property type="entry name" value="Invasin/intimin_cell_adhesion"/>
</dbReference>
<dbReference type="InterPro" id="IPR015217">
    <property type="entry name" value="Invasin_dom_3"/>
</dbReference>
<feature type="chain" id="PRO_5047006999" description="Adhesin/invasin" evidence="2">
    <location>
        <begin position="28"/>
        <end position="871"/>
    </location>
</feature>
<keyword evidence="6" id="KW-1185">Reference proteome</keyword>
<evidence type="ECO:0000259" key="3">
    <source>
        <dbReference type="Pfam" id="PF09134"/>
    </source>
</evidence>
<evidence type="ECO:0000256" key="2">
    <source>
        <dbReference type="SAM" id="SignalP"/>
    </source>
</evidence>
<dbReference type="InterPro" id="IPR013783">
    <property type="entry name" value="Ig-like_fold"/>
</dbReference>
<protein>
    <recommendedName>
        <fullName evidence="7">Adhesin/invasin</fullName>
    </recommendedName>
</protein>
<evidence type="ECO:0008006" key="7">
    <source>
        <dbReference type="Google" id="ProtNLM"/>
    </source>
</evidence>
<dbReference type="RefSeq" id="WP_171148677.1">
    <property type="nucleotide sequence ID" value="NZ_AP024329.1"/>
</dbReference>
<dbReference type="InterPro" id="IPR038177">
    <property type="entry name" value="IAT_beta_sf"/>
</dbReference>
<feature type="domain" description="Invasin" evidence="3">
    <location>
        <begin position="450"/>
        <end position="549"/>
    </location>
</feature>
<evidence type="ECO:0000259" key="4">
    <source>
        <dbReference type="Pfam" id="PF11924"/>
    </source>
</evidence>
<gene>
    <name evidence="5" type="ORF">ERHA53_19200</name>
</gene>
<dbReference type="Gene3D" id="2.60.40.1080">
    <property type="match status" value="1"/>
</dbReference>
<dbReference type="Gene3D" id="2.40.160.160">
    <property type="entry name" value="Inverse autotransporter, beta-domain"/>
    <property type="match status" value="1"/>
</dbReference>
<dbReference type="InterPro" id="IPR003535">
    <property type="entry name" value="Intimin/invasin_bac"/>
</dbReference>
<dbReference type="InterPro" id="IPR051715">
    <property type="entry name" value="Intimin-Invasin_domain"/>
</dbReference>
<dbReference type="Gene3D" id="2.60.40.10">
    <property type="entry name" value="Immunoglobulins"/>
    <property type="match status" value="2"/>
</dbReference>
<dbReference type="Gene3D" id="3.10.100.10">
    <property type="entry name" value="Mannose-Binding Protein A, subunit A"/>
    <property type="match status" value="1"/>
</dbReference>
<dbReference type="Proteomes" id="UP000677515">
    <property type="component" value="Chromosome"/>
</dbReference>
<dbReference type="InterPro" id="IPR024519">
    <property type="entry name" value="IAT_beta"/>
</dbReference>
<keyword evidence="2" id="KW-0732">Signal</keyword>
<dbReference type="PANTHER" id="PTHR39576:SF2">
    <property type="entry name" value="ATTACHING AND EFFACING PROTEIN HOMOLOG-RELATED"/>
    <property type="match status" value="1"/>
</dbReference>
<dbReference type="Pfam" id="PF09134">
    <property type="entry name" value="Invasin_D3"/>
    <property type="match status" value="2"/>
</dbReference>
<reference evidence="5 6" key="1">
    <citation type="submission" date="2021-01" db="EMBL/GenBank/DDBJ databases">
        <title>Complete genome sequence of Erwinia rhapontici MAFF 311153.</title>
        <authorList>
            <person name="Morohoshi T."/>
            <person name="Someya N."/>
        </authorList>
    </citation>
    <scope>NUCLEOTIDE SEQUENCE [LARGE SCALE GENOMIC DNA]</scope>
    <source>
        <strain evidence="5 6">MAFF 311153</strain>
    </source>
</reference>
<sequence>MKLIKNIFSSTVVFIITSAVFVFPASSADFPGFPQEEDFLTLNDTPQNTPTHDSNATALSKAVNTGIHFLTAKTDSAAGLRYLQREIDSEVSQQLKSFLNPFGTARVQIESDENISLKNSAFDLLIPLWQTEHAMTFNQTSLHRSDDRAQLNVGLGLRYFSDSVMYGGNIFFDYDLSGYHRRLGAGIEHWRDDLKLSANYYTPLSDWRSAKTREDYDARPANGWDTRANAWLPAWPQLGAMLMFEQYYGDEVALFNIENRLKDPYAITVGLNYTPFPLLTFSAEHRQGKSNTKDRHLSLQFTVGLDSSLQQQLSPAAVSSRRSLAGSRNDMVERNNTIVLEYRKQQVITFMMAGALNGAAGERKPLGISVNARHGFSHLEWSSASLQEAGGKIISGMTPHQQDVILPPWRNGDPVANIYKVSAIAVDKRGNRSLSQNLVITVNNPGAGVSQSSIMPARSQLPADGISMRELVLTLIDEQLKPIDEAVDDIILHVESDIASSTALVSALKRRSAGVYTLTVTAGMQEERLTLTASARGLISSPAQVEIVSRIPSAVSSTLTLSPSTIEADGLETSTLTIELKDRDGQPLSRHAERINLSIRQDVMRNASALPTLSDLQETAPGVYSAALSGTTAGQFTLIPEYAGDTEGDFNQLAAKIMLTAPLTQTKIVGINTHLDSAGTDFPPAGSFPKTGFRGATFTVKLTPGADPRQFSWASDQSWVTVDPLGHVLFAGEASSGSKTVTITATPAVGKTLSYSFTLESWFINSGEMIMSRDEAVDYCASKGEGYQLPYFTRVSGSDALSDNNVRGKVGRLTSEWGTMGLYGKGWKPWYYWVDGQQNDGWTSWFYVYQDGSLSNGWGSEGHHALCYKTL</sequence>
<feature type="domain" description="Invasin" evidence="3">
    <location>
        <begin position="554"/>
        <end position="647"/>
    </location>
</feature>
<dbReference type="EMBL" id="AP024329">
    <property type="protein sequence ID" value="BCQ34577.1"/>
    <property type="molecule type" value="Genomic_DNA"/>
</dbReference>
<name>A0ABN6DJ86_ERWRD</name>
<dbReference type="SUPFAM" id="SSF49373">
    <property type="entry name" value="Invasin/intimin cell-adhesion fragments"/>
    <property type="match status" value="3"/>
</dbReference>
<dbReference type="InterPro" id="IPR016186">
    <property type="entry name" value="C-type_lectin-like/link_sf"/>
</dbReference>
<dbReference type="Pfam" id="PF11924">
    <property type="entry name" value="IAT_beta"/>
    <property type="match status" value="1"/>
</dbReference>
<feature type="signal peptide" evidence="2">
    <location>
        <begin position="1"/>
        <end position="27"/>
    </location>
</feature>
<evidence type="ECO:0000313" key="6">
    <source>
        <dbReference type="Proteomes" id="UP000677515"/>
    </source>
</evidence>
<evidence type="ECO:0000256" key="1">
    <source>
        <dbReference type="ARBA" id="ARBA00010116"/>
    </source>
</evidence>
<feature type="domain" description="Inverse autotransporter beta-domain" evidence="4">
    <location>
        <begin position="76"/>
        <end position="336"/>
    </location>
</feature>
<evidence type="ECO:0000313" key="5">
    <source>
        <dbReference type="EMBL" id="BCQ34577.1"/>
    </source>
</evidence>
<comment type="similarity">
    <text evidence="1">Belongs to the intimin/invasin family.</text>
</comment>
<organism evidence="5 6">
    <name type="scientific">Erwinia rhapontici</name>
    <name type="common">Pectobacterium rhapontici</name>
    <dbReference type="NCBI Taxonomy" id="55212"/>
    <lineage>
        <taxon>Bacteria</taxon>
        <taxon>Pseudomonadati</taxon>
        <taxon>Pseudomonadota</taxon>
        <taxon>Gammaproteobacteria</taxon>
        <taxon>Enterobacterales</taxon>
        <taxon>Erwiniaceae</taxon>
        <taxon>Erwinia</taxon>
    </lineage>
</organism>
<proteinExistence type="inferred from homology"/>